<keyword evidence="4 6" id="KW-1133">Transmembrane helix</keyword>
<dbReference type="GO" id="GO:0005886">
    <property type="term" value="C:plasma membrane"/>
    <property type="evidence" value="ECO:0007669"/>
    <property type="project" value="UniProtKB-SubCell"/>
</dbReference>
<accession>A0A0T7FCT1</accession>
<protein>
    <submittedName>
        <fullName evidence="7">Branched-chain amino acid ABC transporter, permease protein</fullName>
    </submittedName>
</protein>
<evidence type="ECO:0000256" key="1">
    <source>
        <dbReference type="ARBA" id="ARBA00004651"/>
    </source>
</evidence>
<evidence type="ECO:0000256" key="6">
    <source>
        <dbReference type="SAM" id="Phobius"/>
    </source>
</evidence>
<dbReference type="InterPro" id="IPR043428">
    <property type="entry name" value="LivM-like"/>
</dbReference>
<dbReference type="GO" id="GO:0015658">
    <property type="term" value="F:branched-chain amino acid transmembrane transporter activity"/>
    <property type="evidence" value="ECO:0007669"/>
    <property type="project" value="InterPro"/>
</dbReference>
<gene>
    <name evidence="7" type="ORF">NGAL_HAMBI1145_15100</name>
</gene>
<dbReference type="CDD" id="cd06581">
    <property type="entry name" value="TM_PBP1_LivM_like"/>
    <property type="match status" value="1"/>
</dbReference>
<comment type="subcellular location">
    <subcellularLocation>
        <location evidence="1">Cell membrane</location>
        <topology evidence="1">Multi-pass membrane protein</topology>
    </subcellularLocation>
</comment>
<dbReference type="Proteomes" id="UP000046176">
    <property type="component" value="Unassembled WGS sequence"/>
</dbReference>
<keyword evidence="5 6" id="KW-0472">Membrane</keyword>
<keyword evidence="3 6" id="KW-0812">Transmembrane</keyword>
<proteinExistence type="predicted"/>
<evidence type="ECO:0000256" key="3">
    <source>
        <dbReference type="ARBA" id="ARBA00022692"/>
    </source>
</evidence>
<dbReference type="EMBL" id="CCRH01000003">
    <property type="protein sequence ID" value="CDZ32771.1"/>
    <property type="molecule type" value="Genomic_DNA"/>
</dbReference>
<keyword evidence="2" id="KW-1003">Cell membrane</keyword>
<evidence type="ECO:0000256" key="2">
    <source>
        <dbReference type="ARBA" id="ARBA00022475"/>
    </source>
</evidence>
<dbReference type="InterPro" id="IPR001851">
    <property type="entry name" value="ABC_transp_permease"/>
</dbReference>
<evidence type="ECO:0000313" key="7">
    <source>
        <dbReference type="EMBL" id="CDZ32771.1"/>
    </source>
</evidence>
<evidence type="ECO:0000256" key="5">
    <source>
        <dbReference type="ARBA" id="ARBA00023136"/>
    </source>
</evidence>
<dbReference type="AlphaFoldDB" id="A0A0T7FCT1"/>
<feature type="transmembrane region" description="Helical" evidence="6">
    <location>
        <begin position="172"/>
        <end position="200"/>
    </location>
</feature>
<dbReference type="OrthoDB" id="7917346at2"/>
<reference evidence="7 8" key="1">
    <citation type="submission" date="2014-08" db="EMBL/GenBank/DDBJ databases">
        <authorList>
            <person name="Chen Y.-H."/>
        </authorList>
    </citation>
    <scope>NUCLEOTIDE SEQUENCE [LARGE SCALE GENOMIC DNA]</scope>
</reference>
<dbReference type="RefSeq" id="WP_046665722.1">
    <property type="nucleotide sequence ID" value="NZ_CCRH01000003.1"/>
</dbReference>
<feature type="transmembrane region" description="Helical" evidence="6">
    <location>
        <begin position="296"/>
        <end position="317"/>
    </location>
</feature>
<feature type="transmembrane region" description="Helical" evidence="6">
    <location>
        <begin position="95"/>
        <end position="116"/>
    </location>
</feature>
<evidence type="ECO:0000256" key="4">
    <source>
        <dbReference type="ARBA" id="ARBA00022989"/>
    </source>
</evidence>
<sequence length="329" mass="34369">MMDPVLSASPRRATTALSFLIPSICVVVGGAFALLIFPYDLSFLTRLVIMMIFVVSFDLILGQAGIATLGHAAMYGCGAYAAGLVSLHLSPDPLLGLLIGAVAGAVVAWISGLVLLRTHGITLLMISIAVTMVLQETASQARWLTGGADGLAGITVGPLLGLFEFDFIGQVAFIYSVCVLALVLVLCQVLIGSPFGLALRGIEGSASRMRAIGTPVYRRKVTVYVIAGAIAGIAGALAAQVTGLVGIEVFNFSLSADVMVMLILGGAGRLYGALIGTLIFMVVHHVAASIDPLNWLFVIGFMLLIVVFVLPKGLVALPGHLARFFRRTS</sequence>
<dbReference type="Pfam" id="PF02653">
    <property type="entry name" value="BPD_transp_2"/>
    <property type="match status" value="1"/>
</dbReference>
<evidence type="ECO:0000313" key="8">
    <source>
        <dbReference type="Proteomes" id="UP000046176"/>
    </source>
</evidence>
<feature type="transmembrane region" description="Helical" evidence="6">
    <location>
        <begin position="16"/>
        <end position="37"/>
    </location>
</feature>
<dbReference type="PANTHER" id="PTHR30482:SF17">
    <property type="entry name" value="ABC TRANSPORTER ATP-BINDING PROTEIN"/>
    <property type="match status" value="1"/>
</dbReference>
<dbReference type="PANTHER" id="PTHR30482">
    <property type="entry name" value="HIGH-AFFINITY BRANCHED-CHAIN AMINO ACID TRANSPORT SYSTEM PERMEASE"/>
    <property type="match status" value="1"/>
</dbReference>
<feature type="transmembrane region" description="Helical" evidence="6">
    <location>
        <begin position="271"/>
        <end position="290"/>
    </location>
</feature>
<feature type="transmembrane region" description="Helical" evidence="6">
    <location>
        <begin position="43"/>
        <end position="61"/>
    </location>
</feature>
<feature type="transmembrane region" description="Helical" evidence="6">
    <location>
        <begin position="221"/>
        <end position="239"/>
    </location>
</feature>
<name>A0A0T7FCT1_NEOGA</name>
<organism evidence="7 8">
    <name type="scientific">Neorhizobium galegae bv. officinalis</name>
    <dbReference type="NCBI Taxonomy" id="323656"/>
    <lineage>
        <taxon>Bacteria</taxon>
        <taxon>Pseudomonadati</taxon>
        <taxon>Pseudomonadota</taxon>
        <taxon>Alphaproteobacteria</taxon>
        <taxon>Hyphomicrobiales</taxon>
        <taxon>Rhizobiaceae</taxon>
        <taxon>Rhizobium/Agrobacterium group</taxon>
        <taxon>Neorhizobium</taxon>
    </lineage>
</organism>